<accession>A0ABX1HNH0</accession>
<reference evidence="1 2" key="1">
    <citation type="submission" date="2020-03" db="EMBL/GenBank/DDBJ databases">
        <title>Genomic Encyclopedia of Type Strains, Phase IV (KMG-V): Genome sequencing to study the core and pangenomes of soil and plant-associated prokaryotes.</title>
        <authorList>
            <person name="Whitman W."/>
        </authorList>
    </citation>
    <scope>NUCLEOTIDE SEQUENCE [LARGE SCALE GENOMIC DNA]</scope>
    <source>
        <strain evidence="1 2">1B</strain>
    </source>
</reference>
<comment type="caution">
    <text evidence="1">The sequence shown here is derived from an EMBL/GenBank/DDBJ whole genome shotgun (WGS) entry which is preliminary data.</text>
</comment>
<proteinExistence type="predicted"/>
<dbReference type="Proteomes" id="UP000717634">
    <property type="component" value="Unassembled WGS sequence"/>
</dbReference>
<protein>
    <submittedName>
        <fullName evidence="1">Uncharacterized protein</fullName>
    </submittedName>
</protein>
<evidence type="ECO:0000313" key="2">
    <source>
        <dbReference type="Proteomes" id="UP000717634"/>
    </source>
</evidence>
<organism evidence="1 2">
    <name type="scientific">Hymenobacter artigasi</name>
    <dbReference type="NCBI Taxonomy" id="2719616"/>
    <lineage>
        <taxon>Bacteria</taxon>
        <taxon>Pseudomonadati</taxon>
        <taxon>Bacteroidota</taxon>
        <taxon>Cytophagia</taxon>
        <taxon>Cytophagales</taxon>
        <taxon>Hymenobacteraceae</taxon>
        <taxon>Hymenobacter</taxon>
    </lineage>
</organism>
<keyword evidence="2" id="KW-1185">Reference proteome</keyword>
<dbReference type="RefSeq" id="WP_210428146.1">
    <property type="nucleotide sequence ID" value="NZ_JAAVTK010000023.1"/>
</dbReference>
<name>A0ABX1HNH0_9BACT</name>
<dbReference type="EMBL" id="JAAVTK010000023">
    <property type="protein sequence ID" value="NKI91813.1"/>
    <property type="molecule type" value="Genomic_DNA"/>
</dbReference>
<gene>
    <name evidence="1" type="ORF">HBN54_004435</name>
</gene>
<sequence>METVERLAPALLHILQAELAVGNEIQEVSTWPPKCELFVLLKRKFCASYLPLYNVEFRFIDDYHYWFAEYDYKNGLQRLACGFNESL</sequence>
<evidence type="ECO:0000313" key="1">
    <source>
        <dbReference type="EMBL" id="NKI91813.1"/>
    </source>
</evidence>